<evidence type="ECO:0000313" key="2">
    <source>
        <dbReference type="EMBL" id="WGD39066.1"/>
    </source>
</evidence>
<feature type="compositionally biased region" description="Basic residues" evidence="1">
    <location>
        <begin position="196"/>
        <end position="205"/>
    </location>
</feature>
<sequence length="217" mass="24021">MAGTLMVSAGMDCGALSYRSLRTWKAELGWLATLVELASMIVLLPGGRWAIRQGSRHRAQVLQHFAGLPQDKPVVLLLRSFADDAGLARVQQGSMRDGPWAASTETEEEQLAKEVLPFGTMVALGRPNDRLPQVGAARHSPSDLQWQEEVLTVLDRATLVLLVCGPGRNLRWEVEQVVARDRPERLVLIGVPSRGRCGRRRRPRGRPGWPRPSAGRR</sequence>
<feature type="compositionally biased region" description="Low complexity" evidence="1">
    <location>
        <begin position="206"/>
        <end position="217"/>
    </location>
</feature>
<evidence type="ECO:0000256" key="1">
    <source>
        <dbReference type="SAM" id="MobiDB-lite"/>
    </source>
</evidence>
<reference evidence="2 3" key="1">
    <citation type="submission" date="2023-03" db="EMBL/GenBank/DDBJ databases">
        <authorList>
            <person name="Mo P."/>
        </authorList>
    </citation>
    <scope>NUCLEOTIDE SEQUENCE [LARGE SCALE GENOMIC DNA]</scope>
    <source>
        <strain evidence="2 3">HUAS 5</strain>
    </source>
</reference>
<dbReference type="RefSeq" id="WP_279331992.1">
    <property type="nucleotide sequence ID" value="NZ_CP121682.1"/>
</dbReference>
<accession>A0ABY8JWK8</accession>
<keyword evidence="3" id="KW-1185">Reference proteome</keyword>
<dbReference type="Proteomes" id="UP001216440">
    <property type="component" value="Chromosome"/>
</dbReference>
<name>A0ABY8JWK8_9ACTN</name>
<evidence type="ECO:0000313" key="3">
    <source>
        <dbReference type="Proteomes" id="UP001216440"/>
    </source>
</evidence>
<feature type="region of interest" description="Disordered" evidence="1">
    <location>
        <begin position="195"/>
        <end position="217"/>
    </location>
</feature>
<organism evidence="2 3">
    <name type="scientific">Streptomyces cathayae</name>
    <dbReference type="NCBI Taxonomy" id="3031124"/>
    <lineage>
        <taxon>Bacteria</taxon>
        <taxon>Bacillati</taxon>
        <taxon>Actinomycetota</taxon>
        <taxon>Actinomycetes</taxon>
        <taxon>Kitasatosporales</taxon>
        <taxon>Streptomycetaceae</taxon>
        <taxon>Streptomyces</taxon>
    </lineage>
</organism>
<protein>
    <submittedName>
        <fullName evidence="2">Uncharacterized protein</fullName>
    </submittedName>
</protein>
<gene>
    <name evidence="2" type="ORF">PYS65_02160</name>
</gene>
<proteinExistence type="predicted"/>
<dbReference type="EMBL" id="CP121682">
    <property type="protein sequence ID" value="WGD39066.1"/>
    <property type="molecule type" value="Genomic_DNA"/>
</dbReference>